<name>A0A9D1MLM2_9FIRM</name>
<dbReference type="Proteomes" id="UP000824145">
    <property type="component" value="Unassembled WGS sequence"/>
</dbReference>
<sequence>MQENNIEHLTDEEKTDRGLAKSVQINTFACENCGSTLSFDPASRRLKCASCGAEFPMPEPKAVMPIVYTGLSEQEYESWGGVKSVRCENCGATVTLKEFETANVCPFCSSPVVTDIDQIPGLKPNGVLPFAVSEKEAHASFIKWLKKRIFAPHKVKKNAKHTPMKGVYVPTWVFGTNVFCTYEARFGKHYTVTVGSGKNRRTVTRTRWFHVSGTLSYDVKDLTIEASKMITQSQLEKIGGFDMPAAVGYEEEYLSGFASERYSTGLNDSWEIAQGKICNALRNMVRARHPHDVEDYISIAPVYNGTTYKYVLAPLWVSGYKYRKRDYGFVVNGRNGKVAGKSPVSVIRAFLAGLLALAAAAGIGYLIYVLFV</sequence>
<dbReference type="Gene3D" id="2.20.28.30">
    <property type="entry name" value="RNA polymerase ii, chain L"/>
    <property type="match status" value="1"/>
</dbReference>
<protein>
    <submittedName>
        <fullName evidence="2">Uncharacterized protein</fullName>
    </submittedName>
</protein>
<dbReference type="AlphaFoldDB" id="A0A9D1MLM2"/>
<keyword evidence="1" id="KW-0812">Transmembrane</keyword>
<evidence type="ECO:0000313" key="3">
    <source>
        <dbReference type="Proteomes" id="UP000824145"/>
    </source>
</evidence>
<evidence type="ECO:0000313" key="2">
    <source>
        <dbReference type="EMBL" id="HIU62770.1"/>
    </source>
</evidence>
<feature type="transmembrane region" description="Helical" evidence="1">
    <location>
        <begin position="349"/>
        <end position="371"/>
    </location>
</feature>
<dbReference type="EMBL" id="DVNJ01000017">
    <property type="protein sequence ID" value="HIU62770.1"/>
    <property type="molecule type" value="Genomic_DNA"/>
</dbReference>
<dbReference type="PANTHER" id="PTHR37826:SF3">
    <property type="entry name" value="J DOMAIN-CONTAINING PROTEIN"/>
    <property type="match status" value="1"/>
</dbReference>
<reference evidence="2" key="1">
    <citation type="submission" date="2020-10" db="EMBL/GenBank/DDBJ databases">
        <authorList>
            <person name="Gilroy R."/>
        </authorList>
    </citation>
    <scope>NUCLEOTIDE SEQUENCE</scope>
    <source>
        <strain evidence="2">9366</strain>
    </source>
</reference>
<proteinExistence type="predicted"/>
<organism evidence="2 3">
    <name type="scientific">Candidatus Caccalectryoclostridium excrementigallinarum</name>
    <dbReference type="NCBI Taxonomy" id="2840710"/>
    <lineage>
        <taxon>Bacteria</taxon>
        <taxon>Bacillati</taxon>
        <taxon>Bacillota</taxon>
        <taxon>Clostridia</taxon>
        <taxon>Christensenellales</taxon>
        <taxon>Christensenellaceae</taxon>
        <taxon>Christensenellaceae incertae sedis</taxon>
        <taxon>Candidatus Caccalectryoclostridium</taxon>
    </lineage>
</organism>
<reference evidence="2" key="2">
    <citation type="journal article" date="2021" name="PeerJ">
        <title>Extensive microbial diversity within the chicken gut microbiome revealed by metagenomics and culture.</title>
        <authorList>
            <person name="Gilroy R."/>
            <person name="Ravi A."/>
            <person name="Getino M."/>
            <person name="Pursley I."/>
            <person name="Horton D.L."/>
            <person name="Alikhan N.F."/>
            <person name="Baker D."/>
            <person name="Gharbi K."/>
            <person name="Hall N."/>
            <person name="Watson M."/>
            <person name="Adriaenssens E.M."/>
            <person name="Foster-Nyarko E."/>
            <person name="Jarju S."/>
            <person name="Secka A."/>
            <person name="Antonio M."/>
            <person name="Oren A."/>
            <person name="Chaudhuri R.R."/>
            <person name="La Ragione R."/>
            <person name="Hildebrand F."/>
            <person name="Pallen M.J."/>
        </authorList>
    </citation>
    <scope>NUCLEOTIDE SEQUENCE</scope>
    <source>
        <strain evidence="2">9366</strain>
    </source>
</reference>
<keyword evidence="1" id="KW-0472">Membrane</keyword>
<comment type="caution">
    <text evidence="2">The sequence shown here is derived from an EMBL/GenBank/DDBJ whole genome shotgun (WGS) entry which is preliminary data.</text>
</comment>
<dbReference type="PANTHER" id="PTHR37826">
    <property type="entry name" value="FLOTILLIN BAND_7_5 DOMAIN PROTEIN"/>
    <property type="match status" value="1"/>
</dbReference>
<keyword evidence="1" id="KW-1133">Transmembrane helix</keyword>
<evidence type="ECO:0000256" key="1">
    <source>
        <dbReference type="SAM" id="Phobius"/>
    </source>
</evidence>
<accession>A0A9D1MLM2</accession>
<gene>
    <name evidence="2" type="ORF">IAB07_03260</name>
</gene>